<dbReference type="PANTHER" id="PTHR21198">
    <property type="entry name" value="GLUTAMATE RACEMASE"/>
    <property type="match status" value="1"/>
</dbReference>
<protein>
    <submittedName>
        <fullName evidence="3">Aspartate/glutamate racemase family protein</fullName>
    </submittedName>
</protein>
<dbReference type="NCBIfam" id="TIGR00035">
    <property type="entry name" value="asp_race"/>
    <property type="match status" value="1"/>
</dbReference>
<organism evidence="3 4">
    <name type="scientific">Sphingoaurantiacus capsulatus</name>
    <dbReference type="NCBI Taxonomy" id="1771310"/>
    <lineage>
        <taxon>Bacteria</taxon>
        <taxon>Pseudomonadati</taxon>
        <taxon>Pseudomonadota</taxon>
        <taxon>Alphaproteobacteria</taxon>
        <taxon>Sphingomonadales</taxon>
        <taxon>Sphingosinicellaceae</taxon>
        <taxon>Sphingoaurantiacus</taxon>
    </lineage>
</organism>
<evidence type="ECO:0000313" key="4">
    <source>
        <dbReference type="Proteomes" id="UP001595615"/>
    </source>
</evidence>
<comment type="similarity">
    <text evidence="1">Belongs to the aspartate/glutamate racemases family.</text>
</comment>
<evidence type="ECO:0000313" key="3">
    <source>
        <dbReference type="EMBL" id="MFC3713080.1"/>
    </source>
</evidence>
<evidence type="ECO:0000256" key="1">
    <source>
        <dbReference type="ARBA" id="ARBA00007847"/>
    </source>
</evidence>
<dbReference type="InterPro" id="IPR001920">
    <property type="entry name" value="Asp/Glu_race"/>
</dbReference>
<dbReference type="Pfam" id="PF01177">
    <property type="entry name" value="Asp_Glu_race"/>
    <property type="match status" value="1"/>
</dbReference>
<sequence>MRTIGLLGGMSWESTAIYYRRLNELVRDRLGGLHSADLLLRSFDFQPIADAQGADDWAGLTAMMIAAAQKLEAGGAEAVLIGSNTMHRMADEVAAAISVPLLHIGDATAAAIKAAGSRKPLLLGTRFTMEGDFYRGRLRDKHGLDMLLPDAGQRVEVNRVIYDELCRGVIDAGSRTVYLDIVEAAKAAGADGVIFGCTEVGLLIGGIDLGVPSFDTAELHCAAAVDFMLG</sequence>
<dbReference type="Gene3D" id="3.40.50.1860">
    <property type="match status" value="2"/>
</dbReference>
<dbReference type="SUPFAM" id="SSF53681">
    <property type="entry name" value="Aspartate/glutamate racemase"/>
    <property type="match status" value="2"/>
</dbReference>
<dbReference type="InterPro" id="IPR015942">
    <property type="entry name" value="Asp/Glu/hydantoin_racemase"/>
</dbReference>
<dbReference type="EMBL" id="JBHRXV010000010">
    <property type="protein sequence ID" value="MFC3713080.1"/>
    <property type="molecule type" value="Genomic_DNA"/>
</dbReference>
<dbReference type="InterPro" id="IPR004380">
    <property type="entry name" value="Asp_race"/>
</dbReference>
<keyword evidence="4" id="KW-1185">Reference proteome</keyword>
<comment type="caution">
    <text evidence="3">The sequence shown here is derived from an EMBL/GenBank/DDBJ whole genome shotgun (WGS) entry which is preliminary data.</text>
</comment>
<reference evidence="4" key="1">
    <citation type="journal article" date="2019" name="Int. J. Syst. Evol. Microbiol.">
        <title>The Global Catalogue of Microorganisms (GCM) 10K type strain sequencing project: providing services to taxonomists for standard genome sequencing and annotation.</title>
        <authorList>
            <consortium name="The Broad Institute Genomics Platform"/>
            <consortium name="The Broad Institute Genome Sequencing Center for Infectious Disease"/>
            <person name="Wu L."/>
            <person name="Ma J."/>
        </authorList>
    </citation>
    <scope>NUCLEOTIDE SEQUENCE [LARGE SCALE GENOMIC DNA]</scope>
    <source>
        <strain evidence="4">KCTC 42644</strain>
    </source>
</reference>
<dbReference type="PANTHER" id="PTHR21198:SF7">
    <property type="entry name" value="ASPARTATE-GLUTAMATE RACEMASE FAMILY"/>
    <property type="match status" value="1"/>
</dbReference>
<dbReference type="Proteomes" id="UP001595615">
    <property type="component" value="Unassembled WGS sequence"/>
</dbReference>
<evidence type="ECO:0000256" key="2">
    <source>
        <dbReference type="ARBA" id="ARBA00023235"/>
    </source>
</evidence>
<dbReference type="RefSeq" id="WP_380861220.1">
    <property type="nucleotide sequence ID" value="NZ_JBHRXV010000010.1"/>
</dbReference>
<proteinExistence type="inferred from homology"/>
<gene>
    <name evidence="3" type="ORF">ACFOMD_10885</name>
</gene>
<name>A0ABV7XAB2_9SPHN</name>
<accession>A0ABV7XAB2</accession>
<keyword evidence="2" id="KW-0413">Isomerase</keyword>